<reference evidence="8 9" key="1">
    <citation type="submission" date="2018-11" db="EMBL/GenBank/DDBJ databases">
        <authorList>
            <person name="Kleinhagauer T."/>
            <person name="Glaeser S.P."/>
            <person name="Spergser J."/>
            <person name="Ruckert C."/>
            <person name="Kaempfer P."/>
            <person name="Busse H.-J."/>
        </authorList>
    </citation>
    <scope>NUCLEOTIDE SEQUENCE [LARGE SCALE GENOMIC DNA]</scope>
    <source>
        <strain evidence="8 9">200CH</strain>
    </source>
</reference>
<keyword evidence="6 7" id="KW-0472">Membrane</keyword>
<gene>
    <name evidence="8" type="primary">mhqP</name>
    <name evidence="8" type="ORF">CCHOA_03520</name>
</gene>
<dbReference type="AlphaFoldDB" id="A0A3G6J4U7"/>
<evidence type="ECO:0000313" key="8">
    <source>
        <dbReference type="EMBL" id="AZA13115.1"/>
    </source>
</evidence>
<evidence type="ECO:0000256" key="2">
    <source>
        <dbReference type="ARBA" id="ARBA00006679"/>
    </source>
</evidence>
<dbReference type="PANTHER" id="PTHR33452:SF1">
    <property type="entry name" value="INNER MEMBRANE PROTEIN YPHA-RELATED"/>
    <property type="match status" value="1"/>
</dbReference>
<dbReference type="InterPro" id="IPR051907">
    <property type="entry name" value="DoxX-like_oxidoreductase"/>
</dbReference>
<dbReference type="EMBL" id="CP033896">
    <property type="protein sequence ID" value="AZA13115.1"/>
    <property type="molecule type" value="Genomic_DNA"/>
</dbReference>
<proteinExistence type="inferred from homology"/>
<dbReference type="KEGG" id="ccho:CCHOA_03520"/>
<accession>A0A3G6J4U7</accession>
<dbReference type="GO" id="GO:0016491">
    <property type="term" value="F:oxidoreductase activity"/>
    <property type="evidence" value="ECO:0007669"/>
    <property type="project" value="UniProtKB-KW"/>
</dbReference>
<protein>
    <submittedName>
        <fullName evidence="8">Oxidoreductase MhqP</fullName>
        <ecNumber evidence="8">1.-.-.-</ecNumber>
    </submittedName>
</protein>
<evidence type="ECO:0000256" key="1">
    <source>
        <dbReference type="ARBA" id="ARBA00004651"/>
    </source>
</evidence>
<dbReference type="EC" id="1.-.-.-" evidence="8"/>
<dbReference type="OrthoDB" id="1122432at2"/>
<comment type="similarity">
    <text evidence="2">Belongs to the DoxX family.</text>
</comment>
<dbReference type="InterPro" id="IPR032808">
    <property type="entry name" value="DoxX"/>
</dbReference>
<keyword evidence="8" id="KW-0560">Oxidoreductase</keyword>
<dbReference type="PANTHER" id="PTHR33452">
    <property type="entry name" value="OXIDOREDUCTASE CATD-RELATED"/>
    <property type="match status" value="1"/>
</dbReference>
<evidence type="ECO:0000256" key="7">
    <source>
        <dbReference type="SAM" id="Phobius"/>
    </source>
</evidence>
<keyword evidence="5 7" id="KW-1133">Transmembrane helix</keyword>
<dbReference type="Proteomes" id="UP000269019">
    <property type="component" value="Chromosome"/>
</dbReference>
<evidence type="ECO:0000256" key="3">
    <source>
        <dbReference type="ARBA" id="ARBA00022475"/>
    </source>
</evidence>
<evidence type="ECO:0000313" key="9">
    <source>
        <dbReference type="Proteomes" id="UP000269019"/>
    </source>
</evidence>
<evidence type="ECO:0000256" key="5">
    <source>
        <dbReference type="ARBA" id="ARBA00022989"/>
    </source>
</evidence>
<evidence type="ECO:0000256" key="4">
    <source>
        <dbReference type="ARBA" id="ARBA00022692"/>
    </source>
</evidence>
<keyword evidence="3" id="KW-1003">Cell membrane</keyword>
<organism evidence="8 9">
    <name type="scientific">Corynebacterium choanae</name>
    <dbReference type="NCBI Taxonomy" id="1862358"/>
    <lineage>
        <taxon>Bacteria</taxon>
        <taxon>Bacillati</taxon>
        <taxon>Actinomycetota</taxon>
        <taxon>Actinomycetes</taxon>
        <taxon>Mycobacteriales</taxon>
        <taxon>Corynebacteriaceae</taxon>
        <taxon>Corynebacterium</taxon>
    </lineage>
</organism>
<name>A0A3G6J4U7_9CORY</name>
<dbReference type="Pfam" id="PF07681">
    <property type="entry name" value="DoxX"/>
    <property type="match status" value="1"/>
</dbReference>
<dbReference type="GO" id="GO:0005886">
    <property type="term" value="C:plasma membrane"/>
    <property type="evidence" value="ECO:0007669"/>
    <property type="project" value="UniProtKB-SubCell"/>
</dbReference>
<feature type="transmembrane region" description="Helical" evidence="7">
    <location>
        <begin position="98"/>
        <end position="121"/>
    </location>
</feature>
<comment type="subcellular location">
    <subcellularLocation>
        <location evidence="1">Cell membrane</location>
        <topology evidence="1">Multi-pass membrane protein</topology>
    </subcellularLocation>
</comment>
<keyword evidence="4 7" id="KW-0812">Transmembrane</keyword>
<sequence length="138" mass="14473">MDTPAVRDGALLLFRAILGVVFCAHGFEKLFIVGPAATTQYFQGLGIPQPGLIAWCTGAVELLGGALLVIGLLSTVVAGLLCVIVLGALWFQHAEHGFFIASGGFEYVLVLAAGLIMIVVFGPGRVSVDGLVYSRDRL</sequence>
<keyword evidence="9" id="KW-1185">Reference proteome</keyword>
<feature type="transmembrane region" description="Helical" evidence="7">
    <location>
        <begin position="67"/>
        <end position="91"/>
    </location>
</feature>
<dbReference type="RefSeq" id="WP_123926807.1">
    <property type="nucleotide sequence ID" value="NZ_CP033896.1"/>
</dbReference>
<feature type="transmembrane region" description="Helical" evidence="7">
    <location>
        <begin position="12"/>
        <end position="32"/>
    </location>
</feature>
<evidence type="ECO:0000256" key="6">
    <source>
        <dbReference type="ARBA" id="ARBA00023136"/>
    </source>
</evidence>